<evidence type="ECO:0000313" key="7">
    <source>
        <dbReference type="Proteomes" id="UP000318509"/>
    </source>
</evidence>
<dbReference type="InterPro" id="IPR014284">
    <property type="entry name" value="RNA_pol_sigma-70_dom"/>
</dbReference>
<evidence type="ECO:0000259" key="5">
    <source>
        <dbReference type="PROSITE" id="PS00715"/>
    </source>
</evidence>
<dbReference type="InterPro" id="IPR007627">
    <property type="entry name" value="RNA_pol_sigma70_r2"/>
</dbReference>
<dbReference type="PROSITE" id="PS00715">
    <property type="entry name" value="SIGMA70_1"/>
    <property type="match status" value="1"/>
</dbReference>
<dbReference type="SUPFAM" id="SSF88946">
    <property type="entry name" value="Sigma2 domain of RNA polymerase sigma factors"/>
    <property type="match status" value="1"/>
</dbReference>
<name>A0A537K4W9_9BACT</name>
<dbReference type="PANTHER" id="PTHR30385:SF7">
    <property type="entry name" value="RNA POLYMERASE SIGMA FACTOR FLIA"/>
    <property type="match status" value="1"/>
</dbReference>
<evidence type="ECO:0000313" key="6">
    <source>
        <dbReference type="EMBL" id="TMI90774.1"/>
    </source>
</evidence>
<dbReference type="SUPFAM" id="SSF88659">
    <property type="entry name" value="Sigma3 and sigma4 domains of RNA polymerase sigma factors"/>
    <property type="match status" value="1"/>
</dbReference>
<dbReference type="Gene3D" id="1.20.140.160">
    <property type="match status" value="1"/>
</dbReference>
<gene>
    <name evidence="6" type="ORF">E6H00_06020</name>
</gene>
<organism evidence="6 7">
    <name type="scientific">Candidatus Segetimicrobium genomatis</name>
    <dbReference type="NCBI Taxonomy" id="2569760"/>
    <lineage>
        <taxon>Bacteria</taxon>
        <taxon>Bacillati</taxon>
        <taxon>Candidatus Sysuimicrobiota</taxon>
        <taxon>Candidatus Sysuimicrobiia</taxon>
        <taxon>Candidatus Sysuimicrobiales</taxon>
        <taxon>Candidatus Segetimicrobiaceae</taxon>
        <taxon>Candidatus Segetimicrobium</taxon>
    </lineage>
</organism>
<dbReference type="NCBIfam" id="TIGR02937">
    <property type="entry name" value="sigma70-ECF"/>
    <property type="match status" value="1"/>
</dbReference>
<protein>
    <submittedName>
        <fullName evidence="6">Sigma-70 family RNA polymerase sigma factor</fullName>
    </submittedName>
</protein>
<evidence type="ECO:0000256" key="1">
    <source>
        <dbReference type="ARBA" id="ARBA00023015"/>
    </source>
</evidence>
<dbReference type="GO" id="GO:0006352">
    <property type="term" value="P:DNA-templated transcription initiation"/>
    <property type="evidence" value="ECO:0007669"/>
    <property type="project" value="InterPro"/>
</dbReference>
<dbReference type="PANTHER" id="PTHR30385">
    <property type="entry name" value="SIGMA FACTOR F FLAGELLAR"/>
    <property type="match status" value="1"/>
</dbReference>
<dbReference type="InterPro" id="IPR013325">
    <property type="entry name" value="RNA_pol_sigma_r2"/>
</dbReference>
<comment type="caution">
    <text evidence="6">The sequence shown here is derived from an EMBL/GenBank/DDBJ whole genome shotgun (WGS) entry which is preliminary data.</text>
</comment>
<evidence type="ECO:0000256" key="3">
    <source>
        <dbReference type="ARBA" id="ARBA00023125"/>
    </source>
</evidence>
<dbReference type="Gene3D" id="1.20.120.1810">
    <property type="match status" value="1"/>
</dbReference>
<dbReference type="Pfam" id="PF04542">
    <property type="entry name" value="Sigma70_r2"/>
    <property type="match status" value="1"/>
</dbReference>
<evidence type="ECO:0000256" key="4">
    <source>
        <dbReference type="ARBA" id="ARBA00023163"/>
    </source>
</evidence>
<feature type="domain" description="RNA polymerase sigma-70" evidence="5">
    <location>
        <begin position="63"/>
        <end position="76"/>
    </location>
</feature>
<keyword evidence="4" id="KW-0804">Transcription</keyword>
<dbReference type="GO" id="GO:0016987">
    <property type="term" value="F:sigma factor activity"/>
    <property type="evidence" value="ECO:0007669"/>
    <property type="project" value="UniProtKB-KW"/>
</dbReference>
<dbReference type="PRINTS" id="PR00046">
    <property type="entry name" value="SIGMA70FCT"/>
</dbReference>
<sequence length="211" mass="24157">MFAEYVRELQKIALLRPDQEARLWRAYKGRGDARSRARLIESYQPLVFKVAMHLRLREEIVMDMIQEGTVGLIEAAERYDPARGARFSTYAAYRIRGRILNALHRERAPAAAGGLQTLPEALLERLQDPGAEDSLAHVEDAVVVEQVVAAIDRLPSRERRILHAFFRKEEPRRIAGELRISLSHLYRLQKQAVQRIQAHLVPAHAGMRVPE</sequence>
<proteinExistence type="predicted"/>
<dbReference type="Proteomes" id="UP000318509">
    <property type="component" value="Unassembled WGS sequence"/>
</dbReference>
<accession>A0A537K4W9</accession>
<dbReference type="AlphaFoldDB" id="A0A537K4W9"/>
<dbReference type="InterPro" id="IPR013324">
    <property type="entry name" value="RNA_pol_sigma_r3/r4-like"/>
</dbReference>
<keyword evidence="3" id="KW-0238">DNA-binding</keyword>
<dbReference type="InterPro" id="IPR000943">
    <property type="entry name" value="RNA_pol_sigma70"/>
</dbReference>
<evidence type="ECO:0000256" key="2">
    <source>
        <dbReference type="ARBA" id="ARBA00023082"/>
    </source>
</evidence>
<dbReference type="EMBL" id="VBAK01000107">
    <property type="protein sequence ID" value="TMI90774.1"/>
    <property type="molecule type" value="Genomic_DNA"/>
</dbReference>
<keyword evidence="2" id="KW-0731">Sigma factor</keyword>
<keyword evidence="1" id="KW-0805">Transcription regulation</keyword>
<dbReference type="GO" id="GO:0003677">
    <property type="term" value="F:DNA binding"/>
    <property type="evidence" value="ECO:0007669"/>
    <property type="project" value="UniProtKB-KW"/>
</dbReference>
<reference evidence="6 7" key="1">
    <citation type="journal article" date="2019" name="Nat. Microbiol.">
        <title>Mediterranean grassland soil C-N compound turnover is dependent on rainfall and depth, and is mediated by genomically divergent microorganisms.</title>
        <authorList>
            <person name="Diamond S."/>
            <person name="Andeer P.F."/>
            <person name="Li Z."/>
            <person name="Crits-Christoph A."/>
            <person name="Burstein D."/>
            <person name="Anantharaman K."/>
            <person name="Lane K.R."/>
            <person name="Thomas B.C."/>
            <person name="Pan C."/>
            <person name="Northen T.R."/>
            <person name="Banfield J.F."/>
        </authorList>
    </citation>
    <scope>NUCLEOTIDE SEQUENCE [LARGE SCALE GENOMIC DNA]</scope>
    <source>
        <strain evidence="6">NP_3</strain>
    </source>
</reference>